<evidence type="ECO:0000259" key="1">
    <source>
        <dbReference type="Pfam" id="PF13392"/>
    </source>
</evidence>
<dbReference type="Pfam" id="PF13392">
    <property type="entry name" value="HNH_3"/>
    <property type="match status" value="1"/>
</dbReference>
<reference evidence="2 3" key="1">
    <citation type="submission" date="2019-12" db="EMBL/GenBank/DDBJ databases">
        <title>Enteriobacteria Tanzani isolates_8377-8380.</title>
        <authorList>
            <person name="Subbiah M."/>
            <person name="Call D."/>
        </authorList>
    </citation>
    <scope>NUCLEOTIDE SEQUENCE [LARGE SCALE GENOMIC DNA]</scope>
    <source>
        <strain evidence="2 3">8378wC7</strain>
    </source>
</reference>
<dbReference type="GO" id="GO:0004519">
    <property type="term" value="F:endonuclease activity"/>
    <property type="evidence" value="ECO:0007669"/>
    <property type="project" value="UniProtKB-KW"/>
</dbReference>
<keyword evidence="2" id="KW-0378">Hydrolase</keyword>
<dbReference type="EMBL" id="WTRN01000030">
    <property type="protein sequence ID" value="MWT84463.1"/>
    <property type="molecule type" value="Genomic_DNA"/>
</dbReference>
<dbReference type="InterPro" id="IPR003615">
    <property type="entry name" value="HNH_nuc"/>
</dbReference>
<dbReference type="Proteomes" id="UP000480485">
    <property type="component" value="Unassembled WGS sequence"/>
</dbReference>
<name>A0A6L7CC63_ECOLX</name>
<feature type="domain" description="HNH nuclease" evidence="1">
    <location>
        <begin position="65"/>
        <end position="108"/>
    </location>
</feature>
<keyword evidence="2" id="KW-0540">Nuclease</keyword>
<gene>
    <name evidence="2" type="ORF">GP954_04585</name>
</gene>
<dbReference type="SUPFAM" id="SSF54060">
    <property type="entry name" value="His-Me finger endonucleases"/>
    <property type="match status" value="1"/>
</dbReference>
<evidence type="ECO:0000313" key="2">
    <source>
        <dbReference type="EMBL" id="MWT84463.1"/>
    </source>
</evidence>
<protein>
    <submittedName>
        <fullName evidence="2">HNH endonuclease</fullName>
    </submittedName>
</protein>
<evidence type="ECO:0000313" key="3">
    <source>
        <dbReference type="Proteomes" id="UP000480485"/>
    </source>
</evidence>
<organism evidence="2 3">
    <name type="scientific">Escherichia coli</name>
    <dbReference type="NCBI Taxonomy" id="562"/>
    <lineage>
        <taxon>Bacteria</taxon>
        <taxon>Pseudomonadati</taxon>
        <taxon>Pseudomonadota</taxon>
        <taxon>Gammaproteobacteria</taxon>
        <taxon>Enterobacterales</taxon>
        <taxon>Enterobacteriaceae</taxon>
        <taxon>Escherichia</taxon>
    </lineage>
</organism>
<dbReference type="Gene3D" id="3.90.75.20">
    <property type="match status" value="1"/>
</dbReference>
<dbReference type="SUPFAM" id="SSF54171">
    <property type="entry name" value="DNA-binding domain"/>
    <property type="match status" value="1"/>
</dbReference>
<dbReference type="InterPro" id="IPR016177">
    <property type="entry name" value="DNA-bd_dom_sf"/>
</dbReference>
<proteinExistence type="predicted"/>
<keyword evidence="2" id="KW-0255">Endonuclease</keyword>
<comment type="caution">
    <text evidence="2">The sequence shown here is derived from an EMBL/GenBank/DDBJ whole genome shotgun (WGS) entry which is preliminary data.</text>
</comment>
<dbReference type="InterPro" id="IPR044925">
    <property type="entry name" value="His-Me_finger_sf"/>
</dbReference>
<accession>A0A6L7CC63</accession>
<dbReference type="GO" id="GO:0003677">
    <property type="term" value="F:DNA binding"/>
    <property type="evidence" value="ECO:0007669"/>
    <property type="project" value="InterPro"/>
</dbReference>
<dbReference type="AlphaFoldDB" id="A0A6L7CC63"/>
<sequence length="174" mass="20140">MNGKRYPTQKEINELYEYNSETGFFIYKRRESVRECWNSTYAGKIAGSIDEKGYVRISVNKKVCRAHRIAWISFYGSEPDGEIDHINGIKSDNRICNLRVVDDKQNSRNRKKPINNRSGVIGVAYYKKNKKWGAYINSDNKKIFLGLYDDISLAVNARKLAESRLGYHHNHGRG</sequence>